<evidence type="ECO:0000259" key="5">
    <source>
        <dbReference type="Pfam" id="PF00389"/>
    </source>
</evidence>
<dbReference type="VEuPathDB" id="FungiDB:MAN_09793"/>
<keyword evidence="3" id="KW-0520">NAD</keyword>
<dbReference type="SUPFAM" id="SSF51735">
    <property type="entry name" value="NAD(P)-binding Rossmann-fold domains"/>
    <property type="match status" value="1"/>
</dbReference>
<accession>A0A0B4ER44</accession>
<evidence type="ECO:0000313" key="7">
    <source>
        <dbReference type="EMBL" id="KID60658.1"/>
    </source>
</evidence>
<dbReference type="Pfam" id="PF00389">
    <property type="entry name" value="2-Hacid_dh"/>
    <property type="match status" value="1"/>
</dbReference>
<dbReference type="EMBL" id="AZNF01000018">
    <property type="protein sequence ID" value="KID60658.1"/>
    <property type="molecule type" value="Genomic_DNA"/>
</dbReference>
<dbReference type="InterPro" id="IPR036291">
    <property type="entry name" value="NAD(P)-bd_dom_sf"/>
</dbReference>
<dbReference type="HOGENOM" id="CLU_019796_1_3_1"/>
<evidence type="ECO:0000259" key="6">
    <source>
        <dbReference type="Pfam" id="PF02826"/>
    </source>
</evidence>
<dbReference type="Gene3D" id="3.40.50.720">
    <property type="entry name" value="NAD(P)-binding Rossmann-like Domain"/>
    <property type="match status" value="2"/>
</dbReference>
<dbReference type="PANTHER" id="PTHR43761:SF1">
    <property type="entry name" value="D-ISOMER SPECIFIC 2-HYDROXYACID DEHYDROGENASE CATALYTIC DOMAIN-CONTAINING PROTEIN-RELATED"/>
    <property type="match status" value="1"/>
</dbReference>
<dbReference type="InterPro" id="IPR006140">
    <property type="entry name" value="D-isomer_DH_NAD-bd"/>
</dbReference>
<evidence type="ECO:0000313" key="8">
    <source>
        <dbReference type="Proteomes" id="UP000031186"/>
    </source>
</evidence>
<evidence type="ECO:0000256" key="1">
    <source>
        <dbReference type="ARBA" id="ARBA00005854"/>
    </source>
</evidence>
<dbReference type="Pfam" id="PF02826">
    <property type="entry name" value="2-Hacid_dh_C"/>
    <property type="match status" value="1"/>
</dbReference>
<keyword evidence="2 4" id="KW-0560">Oxidoreductase</keyword>
<dbReference type="PANTHER" id="PTHR43761">
    <property type="entry name" value="D-ISOMER SPECIFIC 2-HYDROXYACID DEHYDROGENASE FAMILY PROTEIN (AFU_ORTHOLOGUE AFUA_1G13630)"/>
    <property type="match status" value="1"/>
</dbReference>
<dbReference type="GO" id="GO:0016616">
    <property type="term" value="F:oxidoreductase activity, acting on the CH-OH group of donors, NAD or NADP as acceptor"/>
    <property type="evidence" value="ECO:0007669"/>
    <property type="project" value="InterPro"/>
</dbReference>
<dbReference type="OrthoDB" id="298012at2759"/>
<proteinExistence type="inferred from homology"/>
<feature type="domain" description="D-isomer specific 2-hydroxyacid dehydrogenase catalytic" evidence="5">
    <location>
        <begin position="30"/>
        <end position="326"/>
    </location>
</feature>
<name>A0A0B4ER44_METAF</name>
<gene>
    <name evidence="7" type="ORF">MAN_09793</name>
</gene>
<evidence type="ECO:0000256" key="3">
    <source>
        <dbReference type="ARBA" id="ARBA00023027"/>
    </source>
</evidence>
<reference evidence="7 8" key="1">
    <citation type="journal article" date="2014" name="Proc. Natl. Acad. Sci. U.S.A.">
        <title>Trajectory and genomic determinants of fungal-pathogen speciation and host adaptation.</title>
        <authorList>
            <person name="Hu X."/>
            <person name="Xiao G."/>
            <person name="Zheng P."/>
            <person name="Shang Y."/>
            <person name="Su Y."/>
            <person name="Zhang X."/>
            <person name="Liu X."/>
            <person name="Zhan S."/>
            <person name="St Leger R.J."/>
            <person name="Wang C."/>
        </authorList>
    </citation>
    <scope>NUCLEOTIDE SEQUENCE [LARGE SCALE GENOMIC DNA]</scope>
    <source>
        <strain evidence="7 8">ARSEF 549</strain>
    </source>
</reference>
<sequence length="330" mass="35832">MRRQSTVTKHNIVVLDDCFAPCAQFDFDYVITYYSSTEPHQLPARIKDATIIIVTDTRVTREGILAAQRLQLVAANGTGTDRIDKTALRELGIGLCNLPAQTTESVAEHALALYYGLRRNLLEMHAITMAGKAWATCGNTQMRFQRSKPPPRTNAEETMVVLGYGTLGKKVESLGKALGMNVVIAERKGAQETRPGRLPFPQCLKLGTIFVIAAPLNDTTRGMMGTSELAAMDPTSLVINIGRGGIIDELALAHALRKGQIGGAATDVYEIEPATTANSPLLDPMIPNLLLSPHTAWYSKRSIDNVLHAQKLNLEAFVAGNMTNVVIAPR</sequence>
<protein>
    <submittedName>
        <fullName evidence="7">Hydroxypyruvate reductase</fullName>
    </submittedName>
</protein>
<dbReference type="InterPro" id="IPR006139">
    <property type="entry name" value="D-isomer_2_OHA_DH_cat_dom"/>
</dbReference>
<dbReference type="AlphaFoldDB" id="A0A0B4ER44"/>
<evidence type="ECO:0000256" key="4">
    <source>
        <dbReference type="RuleBase" id="RU003719"/>
    </source>
</evidence>
<dbReference type="InterPro" id="IPR050418">
    <property type="entry name" value="D-iso_2-hydroxyacid_DH_PdxB"/>
</dbReference>
<dbReference type="GO" id="GO:0051287">
    <property type="term" value="F:NAD binding"/>
    <property type="evidence" value="ECO:0007669"/>
    <property type="project" value="InterPro"/>
</dbReference>
<keyword evidence="8" id="KW-1185">Reference proteome</keyword>
<dbReference type="Proteomes" id="UP000031186">
    <property type="component" value="Unassembled WGS sequence"/>
</dbReference>
<evidence type="ECO:0000256" key="2">
    <source>
        <dbReference type="ARBA" id="ARBA00023002"/>
    </source>
</evidence>
<comment type="caution">
    <text evidence="7">The sequence shown here is derived from an EMBL/GenBank/DDBJ whole genome shotgun (WGS) entry which is preliminary data.</text>
</comment>
<dbReference type="SUPFAM" id="SSF52283">
    <property type="entry name" value="Formate/glycerate dehydrogenase catalytic domain-like"/>
    <property type="match status" value="1"/>
</dbReference>
<feature type="domain" description="D-isomer specific 2-hydroxyacid dehydrogenase NAD-binding" evidence="6">
    <location>
        <begin position="116"/>
        <end position="296"/>
    </location>
</feature>
<organism evidence="7 8">
    <name type="scientific">Metarhizium anisopliae (strain ARSEF 549)</name>
    <dbReference type="NCBI Taxonomy" id="3151832"/>
    <lineage>
        <taxon>Eukaryota</taxon>
        <taxon>Fungi</taxon>
        <taxon>Dikarya</taxon>
        <taxon>Ascomycota</taxon>
        <taxon>Pezizomycotina</taxon>
        <taxon>Sordariomycetes</taxon>
        <taxon>Hypocreomycetidae</taxon>
        <taxon>Hypocreales</taxon>
        <taxon>Clavicipitaceae</taxon>
        <taxon>Metarhizium</taxon>
    </lineage>
</organism>
<comment type="similarity">
    <text evidence="1 4">Belongs to the D-isomer specific 2-hydroxyacid dehydrogenase family.</text>
</comment>
<feature type="non-terminal residue" evidence="7">
    <location>
        <position position="1"/>
    </location>
</feature>